<evidence type="ECO:0000256" key="11">
    <source>
        <dbReference type="RuleBase" id="RU000394"/>
    </source>
</evidence>
<evidence type="ECO:0000259" key="13">
    <source>
        <dbReference type="PROSITE" id="PS50067"/>
    </source>
</evidence>
<keyword evidence="7" id="KW-0206">Cytoskeleton</keyword>
<feature type="domain" description="Kinesin motor" evidence="13">
    <location>
        <begin position="12"/>
        <end position="359"/>
    </location>
</feature>
<dbReference type="GO" id="GO:0008017">
    <property type="term" value="F:microtubule binding"/>
    <property type="evidence" value="ECO:0007669"/>
    <property type="project" value="InterPro"/>
</dbReference>
<comment type="similarity">
    <text evidence="8">Belongs to the TRAFAC class myosin-kinesin ATPase superfamily. Kinesin family. KIN-5/BimC subfamily.</text>
</comment>
<dbReference type="PROSITE" id="PS50067">
    <property type="entry name" value="KINESIN_MOTOR_2"/>
    <property type="match status" value="1"/>
</dbReference>
<dbReference type="GO" id="GO:0005876">
    <property type="term" value="C:spindle microtubule"/>
    <property type="evidence" value="ECO:0007669"/>
    <property type="project" value="TreeGrafter"/>
</dbReference>
<dbReference type="AlphaFoldDB" id="A0A8T0RLH6"/>
<dbReference type="GO" id="GO:0005524">
    <property type="term" value="F:ATP binding"/>
    <property type="evidence" value="ECO:0007669"/>
    <property type="project" value="UniProtKB-UniRule"/>
</dbReference>
<comment type="caution">
    <text evidence="14">The sequence shown here is derived from an EMBL/GenBank/DDBJ whole genome shotgun (WGS) entry which is preliminary data.</text>
</comment>
<dbReference type="InterPro" id="IPR027417">
    <property type="entry name" value="P-loop_NTPase"/>
</dbReference>
<keyword evidence="4 10" id="KW-0547">Nucleotide-binding</keyword>
<dbReference type="GO" id="GO:0072686">
    <property type="term" value="C:mitotic spindle"/>
    <property type="evidence" value="ECO:0007669"/>
    <property type="project" value="TreeGrafter"/>
</dbReference>
<evidence type="ECO:0000313" key="14">
    <source>
        <dbReference type="EMBL" id="KAG2585738.1"/>
    </source>
</evidence>
<dbReference type="InterPro" id="IPR047241">
    <property type="entry name" value="KIF11-like_kin_motor_dom"/>
</dbReference>
<dbReference type="Pfam" id="PF00225">
    <property type="entry name" value="Kinesin"/>
    <property type="match status" value="1"/>
</dbReference>
<dbReference type="InterPro" id="IPR001752">
    <property type="entry name" value="Kinesin_motor_dom"/>
</dbReference>
<evidence type="ECO:0000256" key="8">
    <source>
        <dbReference type="ARBA" id="ARBA00034704"/>
    </source>
</evidence>
<dbReference type="CDD" id="cd01364">
    <property type="entry name" value="KISc_BimC_Eg5"/>
    <property type="match status" value="1"/>
</dbReference>
<dbReference type="SMART" id="SM00129">
    <property type="entry name" value="KISc"/>
    <property type="match status" value="1"/>
</dbReference>
<accession>A0A8T0RLH6</accession>
<keyword evidence="2" id="KW-0963">Cytoplasm</keyword>
<evidence type="ECO:0000256" key="6">
    <source>
        <dbReference type="ARBA" id="ARBA00023175"/>
    </source>
</evidence>
<dbReference type="GO" id="GO:0008574">
    <property type="term" value="F:plus-end-directed microtubule motor activity"/>
    <property type="evidence" value="ECO:0007669"/>
    <property type="project" value="TreeGrafter"/>
</dbReference>
<dbReference type="Proteomes" id="UP000823388">
    <property type="component" value="Chromosome 6K"/>
</dbReference>
<organism evidence="14 15">
    <name type="scientific">Panicum virgatum</name>
    <name type="common">Blackwell switchgrass</name>
    <dbReference type="NCBI Taxonomy" id="38727"/>
    <lineage>
        <taxon>Eukaryota</taxon>
        <taxon>Viridiplantae</taxon>
        <taxon>Streptophyta</taxon>
        <taxon>Embryophyta</taxon>
        <taxon>Tracheophyta</taxon>
        <taxon>Spermatophyta</taxon>
        <taxon>Magnoliopsida</taxon>
        <taxon>Liliopsida</taxon>
        <taxon>Poales</taxon>
        <taxon>Poaceae</taxon>
        <taxon>PACMAD clade</taxon>
        <taxon>Panicoideae</taxon>
        <taxon>Panicodae</taxon>
        <taxon>Paniceae</taxon>
        <taxon>Panicinae</taxon>
        <taxon>Panicum</taxon>
        <taxon>Panicum sect. Hiantes</taxon>
    </lineage>
</organism>
<keyword evidence="15" id="KW-1185">Reference proteome</keyword>
<comment type="function">
    <text evidence="9">Responsible for microtubule translocation. May be important for the organization of phragmoplast-specific arrays of microtubules. Plays an essential role in stabilizing the mitotic spindle. Required during mitotic cytokinesis.</text>
</comment>
<reference evidence="14" key="1">
    <citation type="submission" date="2020-05" db="EMBL/GenBank/DDBJ databases">
        <title>WGS assembly of Panicum virgatum.</title>
        <authorList>
            <person name="Lovell J.T."/>
            <person name="Jenkins J."/>
            <person name="Shu S."/>
            <person name="Juenger T.E."/>
            <person name="Schmutz J."/>
        </authorList>
    </citation>
    <scope>NUCLEOTIDE SEQUENCE</scope>
    <source>
        <strain evidence="14">AP13</strain>
    </source>
</reference>
<feature type="region of interest" description="Disordered" evidence="12">
    <location>
        <begin position="836"/>
        <end position="899"/>
    </location>
</feature>
<evidence type="ECO:0000256" key="4">
    <source>
        <dbReference type="ARBA" id="ARBA00022741"/>
    </source>
</evidence>
<name>A0A8T0RLH6_PANVG</name>
<dbReference type="PANTHER" id="PTHR47970">
    <property type="entry name" value="KINESIN-LIKE PROTEIN KIF11"/>
    <property type="match status" value="1"/>
</dbReference>
<dbReference type="PRINTS" id="PR00380">
    <property type="entry name" value="KINESINHEAVY"/>
</dbReference>
<evidence type="ECO:0000256" key="3">
    <source>
        <dbReference type="ARBA" id="ARBA00022701"/>
    </source>
</evidence>
<dbReference type="PROSITE" id="PS00411">
    <property type="entry name" value="KINESIN_MOTOR_1"/>
    <property type="match status" value="1"/>
</dbReference>
<evidence type="ECO:0000256" key="9">
    <source>
        <dbReference type="ARBA" id="ARBA00046159"/>
    </source>
</evidence>
<dbReference type="InterPro" id="IPR036961">
    <property type="entry name" value="Kinesin_motor_dom_sf"/>
</dbReference>
<dbReference type="InterPro" id="IPR047149">
    <property type="entry name" value="KIF11-like"/>
</dbReference>
<evidence type="ECO:0000256" key="5">
    <source>
        <dbReference type="ARBA" id="ARBA00022840"/>
    </source>
</evidence>
<dbReference type="Gene3D" id="3.40.850.10">
    <property type="entry name" value="Kinesin motor domain"/>
    <property type="match status" value="1"/>
</dbReference>
<evidence type="ECO:0000256" key="12">
    <source>
        <dbReference type="SAM" id="MobiDB-lite"/>
    </source>
</evidence>
<gene>
    <name evidence="14" type="ORF">PVAP13_6KG409000</name>
</gene>
<dbReference type="FunFam" id="3.40.850.10:FF:000019">
    <property type="entry name" value="Kinesin-like protein KIN-5D"/>
    <property type="match status" value="1"/>
</dbReference>
<keyword evidence="6 10" id="KW-0505">Motor protein</keyword>
<sequence>MSSRQDKEKAVNVQVLLRCRPFSDDELRSNAPQVITCNDYQREVAVTQTIAGKQFDRVFTFDKVFGPAAKQQDLYDQAIIPIVNEVLEGFNCTIFAYGQTGTGKTYTMEGECRRAKSGPKGQLPADAGVIPRAVKQIFDTLERQNTEYSVKVTFLELYNEEITDLLAPEEISKVALEDRQKKTLPLMEDGKGGVLVRGLEEEIVTNASEIFSLLERGSAKRRTAETLLNKQSSRSHSLFSITIHIKEATPEGEELIKCGKLNLVDLAGSENISRSGAREGRAREAGEINKSLLTLGRVITALVEHLGHVPYRDSKLTRLLRDSLGGRTKTCIIATVSPSVHCLEETLSTLDYAHRAKSIKNRPEVNQKMMKTTLIKDLYGEIDRLKAENALTHQACVLRSDLEKSSRDNASLYSKIAREDKLSATNRSVVNTFQTDLASKLGVLSSTLNASIDQQNKHLKSVEHLCQSCVDSHDKATSELKKKILASKALYMSHMEAFQNVVLLHKASANATLEDISSLSAASCCSLDQLLACVEGEAQNIFSDIQNLLTTHRSELTYFTKELRESFLISLDRTKEMSTFIIGLFDKYVEETSKLHSHSNNTHEAQMKSIEDFQIAYEEQSKSEEQKLLVDISSLVSKHITRQRELVGVRLNSLGDAARGNKAFLDEHTSAMECVTKDAKRKWEIFAEQVENDCKTGSSSSAAKHCRMETMLQECACTVDSAVQQWKKSHAAVNDLSKKHVTEVEALVRSAVENNEQHEMEIASSRAVAEEHAANSSKDITQGIDNLLEELRKSSSRVMSTVEAHSAELQQLQENHSSQAAGINTHADKAFQSSYKDYEPTGETPVRSEPNVPSKGTIESLRAMPMETLVNEFRENHPYESSKEPKPSLIPRSPLATLN</sequence>
<feature type="compositionally biased region" description="Basic and acidic residues" evidence="12">
    <location>
        <begin position="872"/>
        <end position="886"/>
    </location>
</feature>
<evidence type="ECO:0000256" key="2">
    <source>
        <dbReference type="ARBA" id="ARBA00022490"/>
    </source>
</evidence>
<evidence type="ECO:0000256" key="10">
    <source>
        <dbReference type="PROSITE-ProRule" id="PRU00283"/>
    </source>
</evidence>
<comment type="subcellular location">
    <subcellularLocation>
        <location evidence="1">Cytoplasm</location>
        <location evidence="1">Cytoskeleton</location>
        <location evidence="1">Spindle</location>
    </subcellularLocation>
</comment>
<evidence type="ECO:0000256" key="1">
    <source>
        <dbReference type="ARBA" id="ARBA00004186"/>
    </source>
</evidence>
<evidence type="ECO:0000313" key="15">
    <source>
        <dbReference type="Proteomes" id="UP000823388"/>
    </source>
</evidence>
<dbReference type="PANTHER" id="PTHR47970:SF12">
    <property type="entry name" value="KINESIN FAMILY MEMBER 11"/>
    <property type="match status" value="1"/>
</dbReference>
<protein>
    <recommendedName>
        <fullName evidence="11">Kinesin-like protein</fullName>
    </recommendedName>
</protein>
<keyword evidence="5 10" id="KW-0067">ATP-binding</keyword>
<dbReference type="GO" id="GO:0090307">
    <property type="term" value="P:mitotic spindle assembly"/>
    <property type="evidence" value="ECO:0007669"/>
    <property type="project" value="TreeGrafter"/>
</dbReference>
<feature type="binding site" evidence="10">
    <location>
        <begin position="98"/>
        <end position="105"/>
    </location>
    <ligand>
        <name>ATP</name>
        <dbReference type="ChEBI" id="CHEBI:30616"/>
    </ligand>
</feature>
<dbReference type="InterPro" id="IPR019821">
    <property type="entry name" value="Kinesin_motor_CS"/>
</dbReference>
<dbReference type="EMBL" id="CM029047">
    <property type="protein sequence ID" value="KAG2585738.1"/>
    <property type="molecule type" value="Genomic_DNA"/>
</dbReference>
<dbReference type="GO" id="GO:0051231">
    <property type="term" value="P:spindle elongation"/>
    <property type="evidence" value="ECO:0007669"/>
    <property type="project" value="TreeGrafter"/>
</dbReference>
<keyword evidence="3 11" id="KW-0493">Microtubule</keyword>
<dbReference type="GO" id="GO:0007018">
    <property type="term" value="P:microtubule-based movement"/>
    <property type="evidence" value="ECO:0007669"/>
    <property type="project" value="InterPro"/>
</dbReference>
<evidence type="ECO:0000256" key="7">
    <source>
        <dbReference type="ARBA" id="ARBA00023212"/>
    </source>
</evidence>
<dbReference type="SUPFAM" id="SSF52540">
    <property type="entry name" value="P-loop containing nucleoside triphosphate hydrolases"/>
    <property type="match status" value="1"/>
</dbReference>
<proteinExistence type="inferred from homology"/>